<reference evidence="3 4" key="1">
    <citation type="submission" date="2019-01" db="EMBL/GenBank/DDBJ databases">
        <title>Spirosoma flava sp. nov., a propanil-degrading bacterium isolated from herbicide-contaminated soil.</title>
        <authorList>
            <person name="Zhang L."/>
            <person name="Jiang J.-D."/>
        </authorList>
    </citation>
    <scope>NUCLEOTIDE SEQUENCE [LARGE SCALE GENOMIC DNA]</scope>
    <source>
        <strain evidence="3 4">TY50</strain>
    </source>
</reference>
<feature type="region of interest" description="Disordered" evidence="1">
    <location>
        <begin position="1"/>
        <end position="22"/>
    </location>
</feature>
<organism evidence="3 4">
    <name type="scientific">Spirosoma sordidisoli</name>
    <dbReference type="NCBI Taxonomy" id="2502893"/>
    <lineage>
        <taxon>Bacteria</taxon>
        <taxon>Pseudomonadati</taxon>
        <taxon>Bacteroidota</taxon>
        <taxon>Cytophagia</taxon>
        <taxon>Cytophagales</taxon>
        <taxon>Cytophagaceae</taxon>
        <taxon>Spirosoma</taxon>
    </lineage>
</organism>
<dbReference type="Proteomes" id="UP000290407">
    <property type="component" value="Unassembled WGS sequence"/>
</dbReference>
<evidence type="ECO:0000256" key="1">
    <source>
        <dbReference type="SAM" id="MobiDB-lite"/>
    </source>
</evidence>
<sequence>MSGYPTLLNPMSDSQSNRGNDAGRIAPLSITFQDKKFTWPHQYITGLELKKLFGMKPEQQLYLSLVDPWDDVLVADDESINLARPGTEKFYIRQPLEFRLEDDKHTWDKPFITGAELRKLGGVDEGDEIWLSVARPHDDELVVDANRVDLTRAGLERFYVVKLEVVIRINNVEFKIKRGAYTVAQLKKIGNVKASDEMDALEGHNLTPLDDAATVVIKGGEQFIAHVRDGSSS</sequence>
<evidence type="ECO:0000313" key="4">
    <source>
        <dbReference type="Proteomes" id="UP000290407"/>
    </source>
</evidence>
<feature type="domain" description="Multi-ubiquitin" evidence="2">
    <location>
        <begin position="33"/>
        <end position="94"/>
    </location>
</feature>
<proteinExistence type="predicted"/>
<dbReference type="RefSeq" id="WP_129606325.1">
    <property type="nucleotide sequence ID" value="NZ_SBLB01000013.1"/>
</dbReference>
<accession>A0A4Q2UCH8</accession>
<feature type="compositionally biased region" description="Polar residues" evidence="1">
    <location>
        <begin position="9"/>
        <end position="19"/>
    </location>
</feature>
<dbReference type="InterPro" id="IPR027802">
    <property type="entry name" value="Multi-ubiquitin_dom"/>
</dbReference>
<gene>
    <name evidence="3" type="ORF">EQG79_28575</name>
</gene>
<evidence type="ECO:0000259" key="2">
    <source>
        <dbReference type="Pfam" id="PF14452"/>
    </source>
</evidence>
<dbReference type="EMBL" id="SBLB01000013">
    <property type="protein sequence ID" value="RYC66554.1"/>
    <property type="molecule type" value="Genomic_DNA"/>
</dbReference>
<dbReference type="AlphaFoldDB" id="A0A4Q2UCH8"/>
<protein>
    <recommendedName>
        <fullName evidence="2">Multi-ubiquitin domain-containing protein</fullName>
    </recommendedName>
</protein>
<name>A0A4Q2UCH8_9BACT</name>
<comment type="caution">
    <text evidence="3">The sequence shown here is derived from an EMBL/GenBank/DDBJ whole genome shotgun (WGS) entry which is preliminary data.</text>
</comment>
<feature type="domain" description="Multi-ubiquitin" evidence="2">
    <location>
        <begin position="97"/>
        <end position="160"/>
    </location>
</feature>
<evidence type="ECO:0000313" key="3">
    <source>
        <dbReference type="EMBL" id="RYC66554.1"/>
    </source>
</evidence>
<dbReference type="Pfam" id="PF14452">
    <property type="entry name" value="Multi_ubiq"/>
    <property type="match status" value="2"/>
</dbReference>
<keyword evidence="4" id="KW-1185">Reference proteome</keyword>